<sequence>MDTAMSEASQHESDESSGSPKPSFCNELSSWSAEYLASPRGLVAKLACLDADSNDRGQVLESINNFRHEDLLPLFSNELKQFMYLIYKNERSYLQKRYARRNRVTHLLSEQLNSVLYPVPEHFDKPVIEAIGEQGKFQTLPQDNTPCAPMASPVLAVNIYSHYLFASYKLVRFPGNTPEINFQKSWLNFTQATDQQLLEVSPLTLLAKYHHFEVIGIIRFLQANLRVKNTFIEKYLNSLGVIPVTYPWYFRSDIVPDERRHLLSDTEWSINVKLFLHDVCYPLYHAVLSLSKDVGAILPQLTEIYWDTDSEYSLRNLYHNALEISGDEGTSRRNILATYHDRNPRVPLDFGGVFSDVPLADDYPFSITDVVLKAKRGDFAIAVFGDIAISPTGSSTDTNE</sequence>
<protein>
    <submittedName>
        <fullName evidence="2">Uncharacterized protein</fullName>
    </submittedName>
</protein>
<accession>A0A9W8AMH9</accession>
<evidence type="ECO:0000313" key="3">
    <source>
        <dbReference type="Proteomes" id="UP001150925"/>
    </source>
</evidence>
<organism evidence="2 3">
    <name type="scientific">Dispira parvispora</name>
    <dbReference type="NCBI Taxonomy" id="1520584"/>
    <lineage>
        <taxon>Eukaryota</taxon>
        <taxon>Fungi</taxon>
        <taxon>Fungi incertae sedis</taxon>
        <taxon>Zoopagomycota</taxon>
        <taxon>Kickxellomycotina</taxon>
        <taxon>Dimargaritomycetes</taxon>
        <taxon>Dimargaritales</taxon>
        <taxon>Dimargaritaceae</taxon>
        <taxon>Dispira</taxon>
    </lineage>
</organism>
<comment type="caution">
    <text evidence="2">The sequence shown here is derived from an EMBL/GenBank/DDBJ whole genome shotgun (WGS) entry which is preliminary data.</text>
</comment>
<proteinExistence type="predicted"/>
<dbReference type="Proteomes" id="UP001150925">
    <property type="component" value="Unassembled WGS sequence"/>
</dbReference>
<feature type="region of interest" description="Disordered" evidence="1">
    <location>
        <begin position="1"/>
        <end position="22"/>
    </location>
</feature>
<name>A0A9W8AMH9_9FUNG</name>
<keyword evidence="3" id="KW-1185">Reference proteome</keyword>
<gene>
    <name evidence="2" type="ORF">IWQ62_004143</name>
</gene>
<dbReference type="EMBL" id="JANBPY010001293">
    <property type="protein sequence ID" value="KAJ1960659.1"/>
    <property type="molecule type" value="Genomic_DNA"/>
</dbReference>
<dbReference type="AlphaFoldDB" id="A0A9W8AMH9"/>
<reference evidence="2" key="1">
    <citation type="submission" date="2022-07" db="EMBL/GenBank/DDBJ databases">
        <title>Phylogenomic reconstructions and comparative analyses of Kickxellomycotina fungi.</title>
        <authorList>
            <person name="Reynolds N.K."/>
            <person name="Stajich J.E."/>
            <person name="Barry K."/>
            <person name="Grigoriev I.V."/>
            <person name="Crous P."/>
            <person name="Smith M.E."/>
        </authorList>
    </citation>
    <scope>NUCLEOTIDE SEQUENCE</scope>
    <source>
        <strain evidence="2">RSA 1196</strain>
    </source>
</reference>
<evidence type="ECO:0000256" key="1">
    <source>
        <dbReference type="SAM" id="MobiDB-lite"/>
    </source>
</evidence>
<evidence type="ECO:0000313" key="2">
    <source>
        <dbReference type="EMBL" id="KAJ1960659.1"/>
    </source>
</evidence>